<dbReference type="SUPFAM" id="SSF110849">
    <property type="entry name" value="ParB/Sulfiredoxin"/>
    <property type="match status" value="1"/>
</dbReference>
<organism evidence="2 3">
    <name type="scientific">Streptomyces phage Starbow</name>
    <dbReference type="NCBI Taxonomy" id="2283266"/>
    <lineage>
        <taxon>Viruses</taxon>
        <taxon>Duplodnaviria</taxon>
        <taxon>Heunggongvirae</taxon>
        <taxon>Uroviricota</taxon>
        <taxon>Caudoviricetes</taxon>
        <taxon>Stanwilliamsviridae</taxon>
        <taxon>Boydwoodruffvirinae</taxon>
        <taxon>Karimacvirus</taxon>
        <taxon>Karimacvirus karimac</taxon>
        <taxon>Streptomyces virus Karimac</taxon>
    </lineage>
</organism>
<protein>
    <submittedName>
        <fullName evidence="2">ParB-like nuclease domain protein</fullName>
    </submittedName>
</protein>
<proteinExistence type="predicted"/>
<dbReference type="EMBL" id="MH576964">
    <property type="protein sequence ID" value="AXH66733.1"/>
    <property type="molecule type" value="Genomic_DNA"/>
</dbReference>
<dbReference type="InterPro" id="IPR036086">
    <property type="entry name" value="ParB/Sulfiredoxin_sf"/>
</dbReference>
<reference evidence="2 3" key="1">
    <citation type="submission" date="2018-07" db="EMBL/GenBank/DDBJ databases">
        <authorList>
            <person name="Boyd E.M."/>
            <person name="Barkley D.B."/>
            <person name="Naeem H."/>
            <person name="Vanhorne R."/>
            <person name="Nayek S."/>
            <person name="Layton S.R."/>
            <person name="Hughes L.E."/>
            <person name="Garlena R.A."/>
            <person name="Russell D.A."/>
            <person name="Pope W.H."/>
            <person name="Jacobs-Sera D."/>
            <person name="Hatfull G.F."/>
        </authorList>
    </citation>
    <scope>NUCLEOTIDE SEQUENCE [LARGE SCALE GENOMIC DNA]</scope>
</reference>
<accession>A0A345M8B2</accession>
<evidence type="ECO:0000313" key="2">
    <source>
        <dbReference type="EMBL" id="AXH66733.1"/>
    </source>
</evidence>
<evidence type="ECO:0000313" key="3">
    <source>
        <dbReference type="Proteomes" id="UP000259040"/>
    </source>
</evidence>
<dbReference type="Gene3D" id="3.90.1530.10">
    <property type="entry name" value="Conserved hypothetical protein from pyrococcus furiosus pfu- 392566-001, ParB domain"/>
    <property type="match status" value="1"/>
</dbReference>
<name>A0A345M8B2_9CAUD</name>
<sequence length="119" mass="13775">MDMPKVNVEKLWHDAIFGDASESRTGNYGSRWMDDKEKCMLAKFDELPRAFIESIEKDGIKTPIVYSPERNRVTNGHHRLLVAYLLGITEIEYIHPNETNNGWELEREAAKKGLPMGRR</sequence>
<evidence type="ECO:0000313" key="1">
    <source>
        <dbReference type="EMBL" id="AXH66524.1"/>
    </source>
</evidence>
<dbReference type="EMBL" id="MH576964">
    <property type="protein sequence ID" value="AXH66524.1"/>
    <property type="molecule type" value="Genomic_DNA"/>
</dbReference>
<dbReference type="Proteomes" id="UP000259040">
    <property type="component" value="Segment"/>
</dbReference>
<gene>
    <name evidence="2" type="primary">270</name>
    <name evidence="1" type="synonym">13</name>
    <name evidence="1" type="ORF">SEA_STARBOW_13</name>
    <name evidence="2" type="ORF">SEA_STARBOW_270</name>
</gene>